<gene>
    <name evidence="1" type="ORF">Lalb_Chr06g0164321</name>
</gene>
<proteinExistence type="predicted"/>
<dbReference type="OrthoDB" id="1724530at2759"/>
<organism evidence="1 2">
    <name type="scientific">Lupinus albus</name>
    <name type="common">White lupine</name>
    <name type="synonym">Lupinus termis</name>
    <dbReference type="NCBI Taxonomy" id="3870"/>
    <lineage>
        <taxon>Eukaryota</taxon>
        <taxon>Viridiplantae</taxon>
        <taxon>Streptophyta</taxon>
        <taxon>Embryophyta</taxon>
        <taxon>Tracheophyta</taxon>
        <taxon>Spermatophyta</taxon>
        <taxon>Magnoliopsida</taxon>
        <taxon>eudicotyledons</taxon>
        <taxon>Gunneridae</taxon>
        <taxon>Pentapetalae</taxon>
        <taxon>rosids</taxon>
        <taxon>fabids</taxon>
        <taxon>Fabales</taxon>
        <taxon>Fabaceae</taxon>
        <taxon>Papilionoideae</taxon>
        <taxon>50 kb inversion clade</taxon>
        <taxon>genistoids sensu lato</taxon>
        <taxon>core genistoids</taxon>
        <taxon>Genisteae</taxon>
        <taxon>Lupinus</taxon>
    </lineage>
</organism>
<comment type="caution">
    <text evidence="1">The sequence shown here is derived from an EMBL/GenBank/DDBJ whole genome shotgun (WGS) entry which is preliminary data.</text>
</comment>
<evidence type="ECO:0000313" key="1">
    <source>
        <dbReference type="EMBL" id="KAE9611612.1"/>
    </source>
</evidence>
<protein>
    <submittedName>
        <fullName evidence="1">Putative methionine--tRNA ligase</fullName>
    </submittedName>
</protein>
<name>A0A6A4QDD0_LUPAL</name>
<dbReference type="Proteomes" id="UP000447434">
    <property type="component" value="Chromosome 6"/>
</dbReference>
<dbReference type="GO" id="GO:0016874">
    <property type="term" value="F:ligase activity"/>
    <property type="evidence" value="ECO:0007669"/>
    <property type="project" value="UniProtKB-KW"/>
</dbReference>
<evidence type="ECO:0000313" key="2">
    <source>
        <dbReference type="Proteomes" id="UP000447434"/>
    </source>
</evidence>
<dbReference type="EMBL" id="WOCE01000006">
    <property type="protein sequence ID" value="KAE9611612.1"/>
    <property type="molecule type" value="Genomic_DNA"/>
</dbReference>
<accession>A0A6A4QDD0</accession>
<sequence length="69" mass="7743">MYEQLGYSRDQFDATTWRDTKWGGLKGGQVMAQPKPIFAKIENQTEVEDNVSVKGKGRKIKQAQQVVGA</sequence>
<keyword evidence="2" id="KW-1185">Reference proteome</keyword>
<reference evidence="2" key="1">
    <citation type="journal article" date="2020" name="Nat. Commun.">
        <title>Genome sequence of the cluster root forming white lupin.</title>
        <authorList>
            <person name="Hufnagel B."/>
            <person name="Marques A."/>
            <person name="Soriano A."/>
            <person name="Marques L."/>
            <person name="Divol F."/>
            <person name="Doumas P."/>
            <person name="Sallet E."/>
            <person name="Mancinotti D."/>
            <person name="Carrere S."/>
            <person name="Marande W."/>
            <person name="Arribat S."/>
            <person name="Keller J."/>
            <person name="Huneau C."/>
            <person name="Blein T."/>
            <person name="Aime D."/>
            <person name="Laguerre M."/>
            <person name="Taylor J."/>
            <person name="Schubert V."/>
            <person name="Nelson M."/>
            <person name="Geu-Flores F."/>
            <person name="Crespi M."/>
            <person name="Gallardo-Guerrero K."/>
            <person name="Delaux P.-M."/>
            <person name="Salse J."/>
            <person name="Berges H."/>
            <person name="Guyot R."/>
            <person name="Gouzy J."/>
            <person name="Peret B."/>
        </authorList>
    </citation>
    <scope>NUCLEOTIDE SEQUENCE [LARGE SCALE GENOMIC DNA]</scope>
    <source>
        <strain evidence="2">cv. Amiga</strain>
    </source>
</reference>
<dbReference type="AlphaFoldDB" id="A0A6A4QDD0"/>
<keyword evidence="1" id="KW-0436">Ligase</keyword>